<feature type="domain" description="HD" evidence="1">
    <location>
        <begin position="54"/>
        <end position="168"/>
    </location>
</feature>
<evidence type="ECO:0000259" key="1">
    <source>
        <dbReference type="Pfam" id="PF01966"/>
    </source>
</evidence>
<name>A0A6J7FJ17_9ZZZZ</name>
<organism evidence="2">
    <name type="scientific">freshwater metagenome</name>
    <dbReference type="NCBI Taxonomy" id="449393"/>
    <lineage>
        <taxon>unclassified sequences</taxon>
        <taxon>metagenomes</taxon>
        <taxon>ecological metagenomes</taxon>
    </lineage>
</organism>
<gene>
    <name evidence="2" type="ORF">UFOPK3516_00656</name>
</gene>
<dbReference type="Pfam" id="PF01966">
    <property type="entry name" value="HD"/>
    <property type="match status" value="1"/>
</dbReference>
<sequence length="237" mass="26635">MKTVSRSSINHLGRDVSHLIPAYDDVPGMITMGERDTLIWQLATPYLQTRDNDAHTLYSYGIARQLLRHLPDADEHIVLPAIICHDTGWSTVDEYDAFQAIAPDRDGSYDWAVFQHEKEGARIAREILSEAGLPPADVDEICDIIDGHDTRLTALSLNDKIVKDSDKVWRVSPHGTDVAMPRFGLTREESLRINGLRAYGNLFTDEAKNMSLALIAVECMDMSPQMMELRESGRLND</sequence>
<dbReference type="Gene3D" id="1.10.3210.10">
    <property type="entry name" value="Hypothetical protein af1432"/>
    <property type="match status" value="1"/>
</dbReference>
<reference evidence="2" key="1">
    <citation type="submission" date="2020-05" db="EMBL/GenBank/DDBJ databases">
        <authorList>
            <person name="Chiriac C."/>
            <person name="Salcher M."/>
            <person name="Ghai R."/>
            <person name="Kavagutti S V."/>
        </authorList>
    </citation>
    <scope>NUCLEOTIDE SEQUENCE</scope>
</reference>
<protein>
    <submittedName>
        <fullName evidence="2">Unannotated protein</fullName>
    </submittedName>
</protein>
<dbReference type="SUPFAM" id="SSF109604">
    <property type="entry name" value="HD-domain/PDEase-like"/>
    <property type="match status" value="1"/>
</dbReference>
<proteinExistence type="predicted"/>
<dbReference type="EMBL" id="CAFBMB010000036">
    <property type="protein sequence ID" value="CAB4895377.1"/>
    <property type="molecule type" value="Genomic_DNA"/>
</dbReference>
<dbReference type="AlphaFoldDB" id="A0A6J7FJ17"/>
<accession>A0A6J7FJ17</accession>
<evidence type="ECO:0000313" key="2">
    <source>
        <dbReference type="EMBL" id="CAB4895377.1"/>
    </source>
</evidence>
<dbReference type="InterPro" id="IPR006674">
    <property type="entry name" value="HD_domain"/>
</dbReference>